<dbReference type="CDD" id="cd14473">
    <property type="entry name" value="FERM_B-lobe"/>
    <property type="match status" value="1"/>
</dbReference>
<dbReference type="Gene3D" id="1.20.80.10">
    <property type="match status" value="1"/>
</dbReference>
<dbReference type="CDD" id="cd17099">
    <property type="entry name" value="FERM_F1_PTPN14_like"/>
    <property type="match status" value="1"/>
</dbReference>
<gene>
    <name evidence="5" type="ORF">NQ317_018364</name>
</gene>
<dbReference type="InterPro" id="IPR018980">
    <property type="entry name" value="FERM_PH-like_C"/>
</dbReference>
<dbReference type="SUPFAM" id="SSF54236">
    <property type="entry name" value="Ubiquitin-like"/>
    <property type="match status" value="1"/>
</dbReference>
<dbReference type="Proteomes" id="UP001162164">
    <property type="component" value="Unassembled WGS sequence"/>
</dbReference>
<comment type="subcellular location">
    <subcellularLocation>
        <location evidence="1">Cell junction</location>
    </subcellularLocation>
</comment>
<dbReference type="SMART" id="SM01196">
    <property type="entry name" value="FERM_C"/>
    <property type="match status" value="1"/>
</dbReference>
<dbReference type="InterPro" id="IPR019749">
    <property type="entry name" value="Band_41_domain"/>
</dbReference>
<dbReference type="Gene3D" id="3.10.20.90">
    <property type="entry name" value="Phosphatidylinositol 3-kinase Catalytic Subunit, Chain A, domain 1"/>
    <property type="match status" value="1"/>
</dbReference>
<name>A0ABQ9JHB0_9CUCU</name>
<evidence type="ECO:0000313" key="5">
    <source>
        <dbReference type="EMBL" id="KAJ8977596.1"/>
    </source>
</evidence>
<dbReference type="InterPro" id="IPR035963">
    <property type="entry name" value="FERM_2"/>
</dbReference>
<comment type="caution">
    <text evidence="5">The sequence shown here is derived from an EMBL/GenBank/DDBJ whole genome shotgun (WGS) entry which is preliminary data.</text>
</comment>
<dbReference type="SMART" id="SM00295">
    <property type="entry name" value="B41"/>
    <property type="match status" value="1"/>
</dbReference>
<evidence type="ECO:0000256" key="2">
    <source>
        <dbReference type="ARBA" id="ARBA00022801"/>
    </source>
</evidence>
<keyword evidence="6" id="KW-1185">Reference proteome</keyword>
<protein>
    <recommendedName>
        <fullName evidence="4">FERM domain-containing protein</fullName>
    </recommendedName>
</protein>
<dbReference type="PANTHER" id="PTHR45706">
    <property type="entry name" value="TYROSINE-PROTEIN PHOSPHATASE"/>
    <property type="match status" value="1"/>
</dbReference>
<evidence type="ECO:0000256" key="1">
    <source>
        <dbReference type="ARBA" id="ARBA00004282"/>
    </source>
</evidence>
<dbReference type="Pfam" id="PF00373">
    <property type="entry name" value="FERM_M"/>
    <property type="match status" value="1"/>
</dbReference>
<keyword evidence="3" id="KW-0965">Cell junction</keyword>
<dbReference type="PROSITE" id="PS00661">
    <property type="entry name" value="FERM_2"/>
    <property type="match status" value="1"/>
</dbReference>
<dbReference type="InterPro" id="IPR019748">
    <property type="entry name" value="FERM_central"/>
</dbReference>
<dbReference type="Pfam" id="PF09379">
    <property type="entry name" value="FERM_N"/>
    <property type="match status" value="1"/>
</dbReference>
<dbReference type="SUPFAM" id="SSF47031">
    <property type="entry name" value="Second domain of FERM"/>
    <property type="match status" value="1"/>
</dbReference>
<dbReference type="InterPro" id="IPR018979">
    <property type="entry name" value="FERM_N"/>
</dbReference>
<dbReference type="PANTHER" id="PTHR45706:SF1">
    <property type="entry name" value="PEZ, ISOFORM A"/>
    <property type="match status" value="1"/>
</dbReference>
<dbReference type="InterPro" id="IPR019747">
    <property type="entry name" value="FERM_CS"/>
</dbReference>
<sequence>MEKRHYSVVSKSLYVISVEILDGTIVECTLSSESTGQDCLDVVCQKLSLNQPKLFGLQYVSRNSDNNFCWLELDRPIKRQLDKYARGLVVHLRVMYYVISGVRLITDEVTRYHYFLQLKQDVIEGRISCTPQQAVELASYSMQAEFGNFDIERHTSHYLKDFQLFPKNFTDPALLETLTDAASRQHAALHNLPQGTAEEYYICACQRLEGYGQEIYTVKDKEGRDALIGISLTEFFVGCAGGREGRHFGLFQRLTIESVGGTERIEFQFTDVENAKNAWRFCVLQHIFYRQYEVTSGGDQSDKGPPQPPFFQQSDIKLDKMRQMESYEDVTNLSHQWDRPVSSTQSLSQRAPIYFLPRFKQTN</sequence>
<dbReference type="EMBL" id="JAPWTJ010000527">
    <property type="protein sequence ID" value="KAJ8977596.1"/>
    <property type="molecule type" value="Genomic_DNA"/>
</dbReference>
<accession>A0ABQ9JHB0</accession>
<dbReference type="InterPro" id="IPR029071">
    <property type="entry name" value="Ubiquitin-like_domsf"/>
</dbReference>
<dbReference type="InterPro" id="IPR000299">
    <property type="entry name" value="FERM_domain"/>
</dbReference>
<organism evidence="5 6">
    <name type="scientific">Molorchus minor</name>
    <dbReference type="NCBI Taxonomy" id="1323400"/>
    <lineage>
        <taxon>Eukaryota</taxon>
        <taxon>Metazoa</taxon>
        <taxon>Ecdysozoa</taxon>
        <taxon>Arthropoda</taxon>
        <taxon>Hexapoda</taxon>
        <taxon>Insecta</taxon>
        <taxon>Pterygota</taxon>
        <taxon>Neoptera</taxon>
        <taxon>Endopterygota</taxon>
        <taxon>Coleoptera</taxon>
        <taxon>Polyphaga</taxon>
        <taxon>Cucujiformia</taxon>
        <taxon>Chrysomeloidea</taxon>
        <taxon>Cerambycidae</taxon>
        <taxon>Lamiinae</taxon>
        <taxon>Monochamini</taxon>
        <taxon>Molorchus</taxon>
    </lineage>
</organism>
<dbReference type="PROSITE" id="PS50057">
    <property type="entry name" value="FERM_3"/>
    <property type="match status" value="1"/>
</dbReference>
<dbReference type="InterPro" id="IPR014352">
    <property type="entry name" value="FERM/acyl-CoA-bd_prot_sf"/>
</dbReference>
<evidence type="ECO:0000313" key="6">
    <source>
        <dbReference type="Proteomes" id="UP001162164"/>
    </source>
</evidence>
<evidence type="ECO:0000256" key="3">
    <source>
        <dbReference type="ARBA" id="ARBA00022949"/>
    </source>
</evidence>
<proteinExistence type="predicted"/>
<feature type="domain" description="FERM" evidence="4">
    <location>
        <begin position="14"/>
        <end position="342"/>
    </location>
</feature>
<dbReference type="PRINTS" id="PR00935">
    <property type="entry name" value="BAND41"/>
</dbReference>
<keyword evidence="2" id="KW-0378">Hydrolase</keyword>
<reference evidence="5" key="1">
    <citation type="journal article" date="2023" name="Insect Mol. Biol.">
        <title>Genome sequencing provides insights into the evolution of gene families encoding plant cell wall-degrading enzymes in longhorned beetles.</title>
        <authorList>
            <person name="Shin N.R."/>
            <person name="Okamura Y."/>
            <person name="Kirsch R."/>
            <person name="Pauchet Y."/>
        </authorList>
    </citation>
    <scope>NUCLEOTIDE SEQUENCE</scope>
    <source>
        <strain evidence="5">MMC_N1</strain>
    </source>
</reference>
<dbReference type="SUPFAM" id="SSF50729">
    <property type="entry name" value="PH domain-like"/>
    <property type="match status" value="1"/>
</dbReference>
<evidence type="ECO:0000259" key="4">
    <source>
        <dbReference type="PROSITE" id="PS50057"/>
    </source>
</evidence>